<reference evidence="2" key="1">
    <citation type="journal article" date="2019" name="IScience">
        <title>Narwhal Genome Reveals Long-Term Low Genetic Diversity despite Current Large Abundance Size.</title>
        <authorList>
            <person name="Westbury M.V."/>
            <person name="Petersen B."/>
            <person name="Garde E."/>
            <person name="Heide-Jorgensen M.P."/>
            <person name="Lorenzen E.D."/>
        </authorList>
    </citation>
    <scope>NUCLEOTIDE SEQUENCE [LARGE SCALE GENOMIC DNA]</scope>
</reference>
<name>A0A4U1FP87_MONMO</name>
<organism evidence="1 2">
    <name type="scientific">Monodon monoceros</name>
    <name type="common">Narwhal</name>
    <name type="synonym">Ceratodon monodon</name>
    <dbReference type="NCBI Taxonomy" id="40151"/>
    <lineage>
        <taxon>Eukaryota</taxon>
        <taxon>Metazoa</taxon>
        <taxon>Chordata</taxon>
        <taxon>Craniata</taxon>
        <taxon>Vertebrata</taxon>
        <taxon>Euteleostomi</taxon>
        <taxon>Mammalia</taxon>
        <taxon>Eutheria</taxon>
        <taxon>Laurasiatheria</taxon>
        <taxon>Artiodactyla</taxon>
        <taxon>Whippomorpha</taxon>
        <taxon>Cetacea</taxon>
        <taxon>Odontoceti</taxon>
        <taxon>Monodontidae</taxon>
        <taxon>Monodon</taxon>
    </lineage>
</organism>
<dbReference type="EMBL" id="RWIC01000043">
    <property type="protein sequence ID" value="TKC51903.1"/>
    <property type="molecule type" value="Genomic_DNA"/>
</dbReference>
<gene>
    <name evidence="1" type="ORF">EI555_021440</name>
</gene>
<proteinExistence type="predicted"/>
<evidence type="ECO:0000313" key="2">
    <source>
        <dbReference type="Proteomes" id="UP000308365"/>
    </source>
</evidence>
<accession>A0A4U1FP87</accession>
<protein>
    <submittedName>
        <fullName evidence="1">Uncharacterized protein</fullName>
    </submittedName>
</protein>
<sequence length="8" mass="982">MHSYPKGY</sequence>
<comment type="caution">
    <text evidence="1">The sequence shown here is derived from an EMBL/GenBank/DDBJ whole genome shotgun (WGS) entry which is preliminary data.</text>
</comment>
<dbReference type="Proteomes" id="UP000308365">
    <property type="component" value="Unassembled WGS sequence"/>
</dbReference>
<evidence type="ECO:0000313" key="1">
    <source>
        <dbReference type="EMBL" id="TKC51903.1"/>
    </source>
</evidence>